<evidence type="ECO:0000313" key="3">
    <source>
        <dbReference type="Proteomes" id="UP000827284"/>
    </source>
</evidence>
<evidence type="ECO:0000256" key="1">
    <source>
        <dbReference type="SAM" id="MobiDB-lite"/>
    </source>
</evidence>
<reference evidence="2" key="1">
    <citation type="submission" date="2021-11" db="EMBL/GenBank/DDBJ databases">
        <authorList>
            <person name="Herlambang A."/>
            <person name="Guo Y."/>
            <person name="Takashima Y."/>
            <person name="Nishizawa T."/>
        </authorList>
    </citation>
    <scope>NUCLEOTIDE SEQUENCE</scope>
    <source>
        <strain evidence="2">E1425</strain>
    </source>
</reference>
<dbReference type="InterPro" id="IPR028241">
    <property type="entry name" value="RAVE2/Rogdi"/>
</dbReference>
<feature type="region of interest" description="Disordered" evidence="1">
    <location>
        <begin position="375"/>
        <end position="511"/>
    </location>
</feature>
<dbReference type="GO" id="GO:0043291">
    <property type="term" value="C:RAVE complex"/>
    <property type="evidence" value="ECO:0007669"/>
    <property type="project" value="TreeGrafter"/>
</dbReference>
<dbReference type="Pfam" id="PF10259">
    <property type="entry name" value="Rogdi_lz"/>
    <property type="match status" value="2"/>
</dbReference>
<dbReference type="OrthoDB" id="66510at2759"/>
<evidence type="ECO:0000313" key="2">
    <source>
        <dbReference type="EMBL" id="GJJ75215.1"/>
    </source>
</evidence>
<accession>A0A9P3HER1</accession>
<reference evidence="2" key="2">
    <citation type="journal article" date="2022" name="Microbiol. Resour. Announc.">
        <title>Whole-Genome Sequence of Entomortierella parvispora E1425, a Mucoromycotan Fungus Associated with Burkholderiaceae-Related Endosymbiotic Bacteria.</title>
        <authorList>
            <person name="Herlambang A."/>
            <person name="Guo Y."/>
            <person name="Takashima Y."/>
            <person name="Narisawa K."/>
            <person name="Ohta H."/>
            <person name="Nishizawa T."/>
        </authorList>
    </citation>
    <scope>NUCLEOTIDE SEQUENCE</scope>
    <source>
        <strain evidence="2">E1425</strain>
    </source>
</reference>
<feature type="compositionally biased region" description="Low complexity" evidence="1">
    <location>
        <begin position="114"/>
        <end position="126"/>
    </location>
</feature>
<dbReference type="PANTHER" id="PTHR13618">
    <property type="entry name" value="LEUCINE ZIPPER CONTAINING TRANSCRIPTION FACTOR LZF1"/>
    <property type="match status" value="1"/>
</dbReference>
<protein>
    <submittedName>
        <fullName evidence="2">Uncharacterized protein</fullName>
    </submittedName>
</protein>
<name>A0A9P3HER1_9FUNG</name>
<feature type="compositionally biased region" description="Low complexity" evidence="1">
    <location>
        <begin position="159"/>
        <end position="188"/>
    </location>
</feature>
<comment type="caution">
    <text evidence="2">The sequence shown here is derived from an EMBL/GenBank/DDBJ whole genome shotgun (WGS) entry which is preliminary data.</text>
</comment>
<feature type="compositionally biased region" description="Polar residues" evidence="1">
    <location>
        <begin position="458"/>
        <end position="509"/>
    </location>
</feature>
<proteinExistence type="predicted"/>
<feature type="compositionally biased region" description="Polar residues" evidence="1">
    <location>
        <begin position="400"/>
        <end position="410"/>
    </location>
</feature>
<feature type="region of interest" description="Disordered" evidence="1">
    <location>
        <begin position="114"/>
        <end position="194"/>
    </location>
</feature>
<dbReference type="EMBL" id="BQFW01000010">
    <property type="protein sequence ID" value="GJJ75215.1"/>
    <property type="molecule type" value="Genomic_DNA"/>
</dbReference>
<gene>
    <name evidence="2" type="ORF">EMPS_07573</name>
</gene>
<dbReference type="PANTHER" id="PTHR13618:SF1">
    <property type="entry name" value="PROTEIN ROGDI HOMOLOG"/>
    <property type="match status" value="1"/>
</dbReference>
<organism evidence="2 3">
    <name type="scientific">Entomortierella parvispora</name>
    <dbReference type="NCBI Taxonomy" id="205924"/>
    <lineage>
        <taxon>Eukaryota</taxon>
        <taxon>Fungi</taxon>
        <taxon>Fungi incertae sedis</taxon>
        <taxon>Mucoromycota</taxon>
        <taxon>Mortierellomycotina</taxon>
        <taxon>Mortierellomycetes</taxon>
        <taxon>Mortierellales</taxon>
        <taxon>Mortierellaceae</taxon>
        <taxon>Entomortierella</taxon>
    </lineage>
</organism>
<sequence length="565" mass="59496">MPPLTPLEDELAEEEKVLRAEQAWFLSTQVEPNLRDIQDALFACREAAKLKDDAKGAQTLAISSPNNDILKGFVTLAGSYIVKGDMTIKLPKLPVVRAAIISQAPVIETIPAVATSASTADSSTKAGKTETNPSPEATGLEDAERGGEGQASNTPGGPSEAASVSTLTTAATASETTTTASEITGSTAPSAPSLQQQAVLPITSASKPPGHLTQPYFLEQLNDVRNHTDQAICRLEDYWGTPGLALIATTASSLGASEIFESKRALTTLLELVQRHLRAAIEAMAKPSKEKLYPFRVCDPKIFSPVLSEDFVIEFYIRDSQLVCAAYALQLTGGTSSGGGGIASYLQQALPSSTPSTPPIPASLPTLTSVTSVTVASDGHSHTSQMPQPPQAAYGHRPRLSSSSFTNVPSGGQGHADDHHAGKSGQATPRPTSPVLHHHSNAQQQQPQAGSGAKSYPWSPTRTPSSYQFSHQSPGDYQSSSNAAGPSGALSNDSVSLPPSSKVGQTSKGGINKYRGKIATTIEDKMVQVQSSKLSDINSRLVHAENLCRRMLLLLVLQESLPVHN</sequence>
<keyword evidence="3" id="KW-1185">Reference proteome</keyword>
<dbReference type="AlphaFoldDB" id="A0A9P3HER1"/>
<dbReference type="Proteomes" id="UP000827284">
    <property type="component" value="Unassembled WGS sequence"/>
</dbReference>